<dbReference type="Proteomes" id="UP001142489">
    <property type="component" value="Unassembled WGS sequence"/>
</dbReference>
<protein>
    <submittedName>
        <fullName evidence="2">Uncharacterized protein</fullName>
    </submittedName>
</protein>
<sequence>MLLALVVEAAMEAATDRLHTETETGAPLRGDGQRGQAEEDTGRVAGAESPPRPATQRDDSPACKICSVDDQPGHLPAGEDRPPKDDGVSVPTNPPIWIPGTRRRVYPPQPKSRPRLRVFLKPLWPKWTAWSVSTGTALAGRRKSSPASTPSAPFA</sequence>
<feature type="compositionally biased region" description="Low complexity" evidence="1">
    <location>
        <begin position="145"/>
        <end position="155"/>
    </location>
</feature>
<dbReference type="AlphaFoldDB" id="A0A9Q0X9D0"/>
<accession>A0A9Q0X9D0</accession>
<feature type="compositionally biased region" description="Basic and acidic residues" evidence="1">
    <location>
        <begin position="77"/>
        <end position="87"/>
    </location>
</feature>
<evidence type="ECO:0000313" key="2">
    <source>
        <dbReference type="EMBL" id="KAJ7306615.1"/>
    </source>
</evidence>
<feature type="region of interest" description="Disordered" evidence="1">
    <location>
        <begin position="14"/>
        <end position="112"/>
    </location>
</feature>
<gene>
    <name evidence="2" type="ORF">JRQ81_010018</name>
</gene>
<comment type="caution">
    <text evidence="2">The sequence shown here is derived from an EMBL/GenBank/DDBJ whole genome shotgun (WGS) entry which is preliminary data.</text>
</comment>
<dbReference type="EMBL" id="JAPFRF010000020">
    <property type="protein sequence ID" value="KAJ7306615.1"/>
    <property type="molecule type" value="Genomic_DNA"/>
</dbReference>
<dbReference type="OrthoDB" id="6106880at2759"/>
<keyword evidence="3" id="KW-1185">Reference proteome</keyword>
<evidence type="ECO:0000313" key="3">
    <source>
        <dbReference type="Proteomes" id="UP001142489"/>
    </source>
</evidence>
<proteinExistence type="predicted"/>
<evidence type="ECO:0000256" key="1">
    <source>
        <dbReference type="SAM" id="MobiDB-lite"/>
    </source>
</evidence>
<organism evidence="2 3">
    <name type="scientific">Phrynocephalus forsythii</name>
    <dbReference type="NCBI Taxonomy" id="171643"/>
    <lineage>
        <taxon>Eukaryota</taxon>
        <taxon>Metazoa</taxon>
        <taxon>Chordata</taxon>
        <taxon>Craniata</taxon>
        <taxon>Vertebrata</taxon>
        <taxon>Euteleostomi</taxon>
        <taxon>Lepidosauria</taxon>
        <taxon>Squamata</taxon>
        <taxon>Bifurcata</taxon>
        <taxon>Unidentata</taxon>
        <taxon>Episquamata</taxon>
        <taxon>Toxicofera</taxon>
        <taxon>Iguania</taxon>
        <taxon>Acrodonta</taxon>
        <taxon>Agamidae</taxon>
        <taxon>Agaminae</taxon>
        <taxon>Phrynocephalus</taxon>
    </lineage>
</organism>
<name>A0A9Q0X9D0_9SAUR</name>
<feature type="region of interest" description="Disordered" evidence="1">
    <location>
        <begin position="136"/>
        <end position="155"/>
    </location>
</feature>
<reference evidence="2" key="1">
    <citation type="journal article" date="2023" name="DNA Res.">
        <title>Chromosome-level genome assembly of Phrynocephalus forsythii using third-generation DNA sequencing and Hi-C analysis.</title>
        <authorList>
            <person name="Qi Y."/>
            <person name="Zhao W."/>
            <person name="Zhao Y."/>
            <person name="Niu C."/>
            <person name="Cao S."/>
            <person name="Zhang Y."/>
        </authorList>
    </citation>
    <scope>NUCLEOTIDE SEQUENCE</scope>
    <source>
        <tissue evidence="2">Muscle</tissue>
    </source>
</reference>